<dbReference type="EMBL" id="JACXJA010000011">
    <property type="protein sequence ID" value="MBD2862442.1"/>
    <property type="molecule type" value="Genomic_DNA"/>
</dbReference>
<sequence>MNVSRTCYIAWLLVLLLGHSSDERNYTPAKTHKEAHGTIGTEQAAETVQLAALRDIYLTAESMPKGDLLEGITVTSGDRSRQFDWATVTNPIYSPRLYAVDLNADANDEIIVILTIGTGTGVLEEDIHVLDAMLNEILVEDPVAWIEQQTTNKIISSDNQISVQLDVQGTRVENVYNRSDAGSWNEALGFGSIVKYDVKGQQITARVSAQASPTVFVGDLEVTYTSSGFVLRCGLIQFADFDEERNG</sequence>
<proteinExistence type="predicted"/>
<protein>
    <submittedName>
        <fullName evidence="1">Uncharacterized protein</fullName>
    </submittedName>
</protein>
<organism evidence="1 2">
    <name type="scientific">Paenibacillus oceani</name>
    <dbReference type="NCBI Taxonomy" id="2772510"/>
    <lineage>
        <taxon>Bacteria</taxon>
        <taxon>Bacillati</taxon>
        <taxon>Bacillota</taxon>
        <taxon>Bacilli</taxon>
        <taxon>Bacillales</taxon>
        <taxon>Paenibacillaceae</taxon>
        <taxon>Paenibacillus</taxon>
    </lineage>
</organism>
<comment type="caution">
    <text evidence="1">The sequence shown here is derived from an EMBL/GenBank/DDBJ whole genome shotgun (WGS) entry which is preliminary data.</text>
</comment>
<dbReference type="AlphaFoldDB" id="A0A927GZU1"/>
<dbReference type="RefSeq" id="WP_190927387.1">
    <property type="nucleotide sequence ID" value="NZ_JACXJA010000011.1"/>
</dbReference>
<evidence type="ECO:0000313" key="1">
    <source>
        <dbReference type="EMBL" id="MBD2862442.1"/>
    </source>
</evidence>
<gene>
    <name evidence="1" type="ORF">IDH45_10655</name>
</gene>
<reference evidence="1" key="1">
    <citation type="submission" date="2020-09" db="EMBL/GenBank/DDBJ databases">
        <title>A novel bacterium of genus Paenibacillus, isolated from South China Sea.</title>
        <authorList>
            <person name="Huang H."/>
            <person name="Mo K."/>
            <person name="Hu Y."/>
        </authorList>
    </citation>
    <scope>NUCLEOTIDE SEQUENCE</scope>
    <source>
        <strain evidence="1">IB182363</strain>
    </source>
</reference>
<evidence type="ECO:0000313" key="2">
    <source>
        <dbReference type="Proteomes" id="UP000639396"/>
    </source>
</evidence>
<accession>A0A927GZU1</accession>
<keyword evidence="2" id="KW-1185">Reference proteome</keyword>
<dbReference type="Proteomes" id="UP000639396">
    <property type="component" value="Unassembled WGS sequence"/>
</dbReference>
<name>A0A927GZU1_9BACL</name>